<reference evidence="1" key="1">
    <citation type="submission" date="2020-06" db="EMBL/GenBank/DDBJ databases">
        <title>Unique genomic features of the anaerobic methanotrophic archaea.</title>
        <authorList>
            <person name="Chadwick G.L."/>
            <person name="Skennerton C.T."/>
            <person name="Laso-Perez R."/>
            <person name="Leu A.O."/>
            <person name="Speth D.R."/>
            <person name="Yu H."/>
            <person name="Morgan-Lang C."/>
            <person name="Hatzenpichler R."/>
            <person name="Goudeau D."/>
            <person name="Malmstrom R."/>
            <person name="Brazelton W.J."/>
            <person name="Woyke T."/>
            <person name="Hallam S.J."/>
            <person name="Tyson G.W."/>
            <person name="Wegener G."/>
            <person name="Boetius A."/>
            <person name="Orphan V."/>
        </authorList>
    </citation>
    <scope>NUCLEOTIDE SEQUENCE</scope>
</reference>
<dbReference type="AlphaFoldDB" id="A0A7G9YLB2"/>
<dbReference type="EMBL" id="MT631362">
    <property type="protein sequence ID" value="QNO48796.1"/>
    <property type="molecule type" value="Genomic_DNA"/>
</dbReference>
<gene>
    <name evidence="1" type="ORF">IMBEDNDK_00006</name>
</gene>
<organism evidence="1">
    <name type="scientific">Candidatus Methanogaster sp. ANME-2c ERB4</name>
    <dbReference type="NCBI Taxonomy" id="2759911"/>
    <lineage>
        <taxon>Archaea</taxon>
        <taxon>Methanobacteriati</taxon>
        <taxon>Methanobacteriota</taxon>
        <taxon>Stenosarchaea group</taxon>
        <taxon>Methanomicrobia</taxon>
        <taxon>Methanosarcinales</taxon>
        <taxon>ANME-2 cluster</taxon>
        <taxon>Candidatus Methanogasteraceae</taxon>
        <taxon>Candidatus Methanogaster</taxon>
    </lineage>
</organism>
<evidence type="ECO:0000313" key="1">
    <source>
        <dbReference type="EMBL" id="QNO48796.1"/>
    </source>
</evidence>
<protein>
    <submittedName>
        <fullName evidence="1">Uncharacterized protein</fullName>
    </submittedName>
</protein>
<sequence>MGVIELEVPDVAAAIDVLGQLLNRKKLLLDRSIFETTKKLRDFEERKGMGSKEFFEKFEKGLAGDDQDAMVWSAEYEALGFLEKERIVIERMLESCR</sequence>
<proteinExistence type="predicted"/>
<name>A0A7G9YLB2_9EURY</name>
<accession>A0A7G9YLB2</accession>